<organism evidence="2 3">
    <name type="scientific">candidate division WOR-3 bacterium</name>
    <dbReference type="NCBI Taxonomy" id="2052148"/>
    <lineage>
        <taxon>Bacteria</taxon>
        <taxon>Bacteria division WOR-3</taxon>
    </lineage>
</organism>
<protein>
    <recommendedName>
        <fullName evidence="4">Lipoprotein</fullName>
    </recommendedName>
</protein>
<evidence type="ECO:0008006" key="4">
    <source>
        <dbReference type="Google" id="ProtNLM"/>
    </source>
</evidence>
<evidence type="ECO:0000313" key="2">
    <source>
        <dbReference type="EMBL" id="MBD3364471.1"/>
    </source>
</evidence>
<reference evidence="2" key="1">
    <citation type="submission" date="2019-11" db="EMBL/GenBank/DDBJ databases">
        <title>Microbial mats filling the niche in hypersaline microbial mats.</title>
        <authorList>
            <person name="Wong H.L."/>
            <person name="Macleod F.I."/>
            <person name="White R.A. III"/>
            <person name="Burns B.P."/>
        </authorList>
    </citation>
    <scope>NUCLEOTIDE SEQUENCE</scope>
    <source>
        <strain evidence="2">Bin_327</strain>
    </source>
</reference>
<dbReference type="AlphaFoldDB" id="A0A9D5K8T5"/>
<name>A0A9D5K8T5_UNCW3</name>
<gene>
    <name evidence="2" type="ORF">GF359_04585</name>
</gene>
<evidence type="ECO:0000256" key="1">
    <source>
        <dbReference type="SAM" id="SignalP"/>
    </source>
</evidence>
<feature type="signal peptide" evidence="1">
    <location>
        <begin position="1"/>
        <end position="22"/>
    </location>
</feature>
<dbReference type="Proteomes" id="UP000630660">
    <property type="component" value="Unassembled WGS sequence"/>
</dbReference>
<sequence length="125" mass="14452">MRKRYTAVLLFFALILPGCGNKTPNEDITAVSVTEKLDADVLNKLKRHGISDEFVSLSFLSPDSDYWVFSLDSIVRFGPEDVLWLEEWPDEWFGLRSRGILFLYDPNADTLMMMAECEEVVNLYY</sequence>
<evidence type="ECO:0000313" key="3">
    <source>
        <dbReference type="Proteomes" id="UP000630660"/>
    </source>
</evidence>
<feature type="chain" id="PRO_5039001093" description="Lipoprotein" evidence="1">
    <location>
        <begin position="23"/>
        <end position="125"/>
    </location>
</feature>
<proteinExistence type="predicted"/>
<keyword evidence="1" id="KW-0732">Signal</keyword>
<feature type="non-terminal residue" evidence="2">
    <location>
        <position position="125"/>
    </location>
</feature>
<dbReference type="EMBL" id="WJKJ01000149">
    <property type="protein sequence ID" value="MBD3364471.1"/>
    <property type="molecule type" value="Genomic_DNA"/>
</dbReference>
<comment type="caution">
    <text evidence="2">The sequence shown here is derived from an EMBL/GenBank/DDBJ whole genome shotgun (WGS) entry which is preliminary data.</text>
</comment>
<accession>A0A9D5K8T5</accession>